<dbReference type="EMBL" id="PCVY01000028">
    <property type="protein sequence ID" value="PIQ86859.1"/>
    <property type="molecule type" value="Genomic_DNA"/>
</dbReference>
<accession>A0A2H0LQZ6</accession>
<dbReference type="Gene3D" id="3.40.50.2000">
    <property type="entry name" value="Glycogen Phosphorylase B"/>
    <property type="match status" value="2"/>
</dbReference>
<name>A0A2H0LQZ6_9BACT</name>
<proteinExistence type="predicted"/>
<evidence type="ECO:0000313" key="2">
    <source>
        <dbReference type="EMBL" id="PIQ86859.1"/>
    </source>
</evidence>
<dbReference type="Proteomes" id="UP000230859">
    <property type="component" value="Unassembled WGS sequence"/>
</dbReference>
<dbReference type="AlphaFoldDB" id="A0A2H0LQZ6"/>
<dbReference type="InterPro" id="IPR001296">
    <property type="entry name" value="Glyco_trans_1"/>
</dbReference>
<dbReference type="PANTHER" id="PTHR45947:SF13">
    <property type="entry name" value="TRANSFERASE"/>
    <property type="match status" value="1"/>
</dbReference>
<dbReference type="Pfam" id="PF00534">
    <property type="entry name" value="Glycos_transf_1"/>
    <property type="match status" value="1"/>
</dbReference>
<dbReference type="InterPro" id="IPR050194">
    <property type="entry name" value="Glycosyltransferase_grp1"/>
</dbReference>
<organism evidence="2 3">
    <name type="scientific">Candidatus Abzuiibacterium crystallinum</name>
    <dbReference type="NCBI Taxonomy" id="1974748"/>
    <lineage>
        <taxon>Bacteria</taxon>
        <taxon>Pseudomonadati</taxon>
        <taxon>Candidatus Omnitrophota</taxon>
        <taxon>Candidatus Abzuiibacterium</taxon>
    </lineage>
</organism>
<reference evidence="2 3" key="1">
    <citation type="submission" date="2017-09" db="EMBL/GenBank/DDBJ databases">
        <title>Depth-based differentiation of microbial function through sediment-hosted aquifers and enrichment of novel symbionts in the deep terrestrial subsurface.</title>
        <authorList>
            <person name="Probst A.J."/>
            <person name="Ladd B."/>
            <person name="Jarett J.K."/>
            <person name="Geller-Mcgrath D.E."/>
            <person name="Sieber C.M."/>
            <person name="Emerson J.B."/>
            <person name="Anantharaman K."/>
            <person name="Thomas B.C."/>
            <person name="Malmstrom R."/>
            <person name="Stieglmeier M."/>
            <person name="Klingl A."/>
            <person name="Woyke T."/>
            <person name="Ryan C.M."/>
            <person name="Banfield J.F."/>
        </authorList>
    </citation>
    <scope>NUCLEOTIDE SEQUENCE [LARGE SCALE GENOMIC DNA]</scope>
    <source>
        <strain evidence="2">CG11_big_fil_rev_8_21_14_0_20_45_26</strain>
    </source>
</reference>
<feature type="domain" description="Glycosyl transferase family 1" evidence="1">
    <location>
        <begin position="171"/>
        <end position="317"/>
    </location>
</feature>
<protein>
    <recommendedName>
        <fullName evidence="1">Glycosyl transferase family 1 domain-containing protein</fullName>
    </recommendedName>
</protein>
<dbReference type="GO" id="GO:0016757">
    <property type="term" value="F:glycosyltransferase activity"/>
    <property type="evidence" value="ECO:0007669"/>
    <property type="project" value="InterPro"/>
</dbReference>
<gene>
    <name evidence="2" type="ORF">COV74_03240</name>
</gene>
<evidence type="ECO:0000259" key="1">
    <source>
        <dbReference type="Pfam" id="PF00534"/>
    </source>
</evidence>
<dbReference type="PANTHER" id="PTHR45947">
    <property type="entry name" value="SULFOQUINOVOSYL TRANSFERASE SQD2"/>
    <property type="match status" value="1"/>
</dbReference>
<sequence>MMFLLCNPRELAAEQYAMLDVIPTHLAGQVYFISNYPCPPKKKDITHLPVKCITLRWVALRGFLYPMWPYAAVRRDQTRNVLLIHDEIFSTTMLHALFAKLFCRSKVVIFCAENLKFSFLQTLLGRFFARCIDSALCANREAVTRAEQMGVKKAFVCPLPVSNTQVEVNYKESVKRIGFVGRLIHEKGIDVLCEAMKHFPELEFNIYGNGYLVPEIKQTQFNYKGPFDYSSEALDKVFNDIDVLVVPSLSVGWWKEQFGRVIVEAMDRGVIVIGSNSGAIPEVIGDEHLIFQENSAEAIVAKIKHLCSLKREEVLELSKAMKDRFEERFSKRVIREVIEAVVKGVR</sequence>
<comment type="caution">
    <text evidence="2">The sequence shown here is derived from an EMBL/GenBank/DDBJ whole genome shotgun (WGS) entry which is preliminary data.</text>
</comment>
<dbReference type="SUPFAM" id="SSF53756">
    <property type="entry name" value="UDP-Glycosyltransferase/glycogen phosphorylase"/>
    <property type="match status" value="1"/>
</dbReference>
<evidence type="ECO:0000313" key="3">
    <source>
        <dbReference type="Proteomes" id="UP000230859"/>
    </source>
</evidence>